<dbReference type="AlphaFoldDB" id="A0A4T0VIG1"/>
<dbReference type="Gene3D" id="1.10.630.10">
    <property type="entry name" value="Cytochrome P450"/>
    <property type="match status" value="1"/>
</dbReference>
<name>A0A4T0VIG1_9PEZI</name>
<proteinExistence type="predicted"/>
<comment type="caution">
    <text evidence="1">The sequence shown here is derived from an EMBL/GenBank/DDBJ whole genome shotgun (WGS) entry which is preliminary data.</text>
</comment>
<dbReference type="GO" id="GO:0016705">
    <property type="term" value="F:oxidoreductase activity, acting on paired donors, with incorporation or reduction of molecular oxygen"/>
    <property type="evidence" value="ECO:0007669"/>
    <property type="project" value="InterPro"/>
</dbReference>
<evidence type="ECO:0000313" key="1">
    <source>
        <dbReference type="EMBL" id="TIC91575.1"/>
    </source>
</evidence>
<dbReference type="InterPro" id="IPR036396">
    <property type="entry name" value="Cyt_P450_sf"/>
</dbReference>
<dbReference type="GO" id="GO:0004497">
    <property type="term" value="F:monooxygenase activity"/>
    <property type="evidence" value="ECO:0007669"/>
    <property type="project" value="InterPro"/>
</dbReference>
<protein>
    <recommendedName>
        <fullName evidence="3">Cytochrome P450</fullName>
    </recommendedName>
</protein>
<dbReference type="EMBL" id="MWPZ01000009">
    <property type="protein sequence ID" value="TIC91575.1"/>
    <property type="molecule type" value="Genomic_DNA"/>
</dbReference>
<gene>
    <name evidence="1" type="ORF">CH35J_011002</name>
</gene>
<evidence type="ECO:0000313" key="2">
    <source>
        <dbReference type="Proteomes" id="UP000305883"/>
    </source>
</evidence>
<dbReference type="OrthoDB" id="1470350at2759"/>
<sequence>MSFHITLKTGPQWKIQRRLLQDLMTPPFLHKFAAPNVYKSVLRFLDLWKKKAELADGKPFSAERVVFCAALDAVFDFGFGDAATIRALNPQIEKIMSLFDSEDW</sequence>
<dbReference type="Proteomes" id="UP000305883">
    <property type="component" value="Unassembled WGS sequence"/>
</dbReference>
<dbReference type="GO" id="GO:0005506">
    <property type="term" value="F:iron ion binding"/>
    <property type="evidence" value="ECO:0007669"/>
    <property type="project" value="InterPro"/>
</dbReference>
<accession>A0A4T0VIG1</accession>
<dbReference type="SUPFAM" id="SSF48264">
    <property type="entry name" value="Cytochrome P450"/>
    <property type="match status" value="1"/>
</dbReference>
<dbReference type="GO" id="GO:0020037">
    <property type="term" value="F:heme binding"/>
    <property type="evidence" value="ECO:0007669"/>
    <property type="project" value="InterPro"/>
</dbReference>
<reference evidence="1 2" key="1">
    <citation type="journal article" date="2019" name="Genome Biol. Evol.">
        <title>Genomic Plasticity Mediated by Transposable Elements in the Plant Pathogenic Fungus Colletotrichum higginsianum.</title>
        <authorList>
            <person name="Tsushima A."/>
            <person name="Gan P."/>
            <person name="Kumakura N."/>
            <person name="Narusaka M."/>
            <person name="Takano Y."/>
            <person name="Narusaka Y."/>
            <person name="Shirasu K."/>
        </authorList>
    </citation>
    <scope>NUCLEOTIDE SEQUENCE [LARGE SCALE GENOMIC DNA]</scope>
    <source>
        <strain evidence="1 2">MAFF305635-RFP</strain>
    </source>
</reference>
<organism evidence="1 2">
    <name type="scientific">Colletotrichum higginsianum</name>
    <dbReference type="NCBI Taxonomy" id="80884"/>
    <lineage>
        <taxon>Eukaryota</taxon>
        <taxon>Fungi</taxon>
        <taxon>Dikarya</taxon>
        <taxon>Ascomycota</taxon>
        <taxon>Pezizomycotina</taxon>
        <taxon>Sordariomycetes</taxon>
        <taxon>Hypocreomycetidae</taxon>
        <taxon>Glomerellales</taxon>
        <taxon>Glomerellaceae</taxon>
        <taxon>Colletotrichum</taxon>
        <taxon>Colletotrichum destructivum species complex</taxon>
    </lineage>
</organism>
<evidence type="ECO:0008006" key="3">
    <source>
        <dbReference type="Google" id="ProtNLM"/>
    </source>
</evidence>